<dbReference type="GO" id="GO:0004730">
    <property type="term" value="F:pseudouridylate synthase activity"/>
    <property type="evidence" value="ECO:0007669"/>
    <property type="project" value="InterPro"/>
</dbReference>
<accession>A0AAW2IHW6</accession>
<keyword evidence="3" id="KW-0464">Manganese</keyword>
<keyword evidence="6" id="KW-0812">Transmembrane</keyword>
<dbReference type="Pfam" id="PF04227">
    <property type="entry name" value="Indigoidine_A"/>
    <property type="match status" value="1"/>
</dbReference>
<feature type="transmembrane region" description="Helical" evidence="6">
    <location>
        <begin position="300"/>
        <end position="324"/>
    </location>
</feature>
<evidence type="ECO:0000256" key="5">
    <source>
        <dbReference type="ARBA" id="ARBA00023295"/>
    </source>
</evidence>
<reference evidence="7" key="1">
    <citation type="journal article" date="2024" name="Gigascience">
        <title>Chromosome-level genome of the poultry shaft louse Menopon gallinae provides insight into the host-switching and adaptive evolution of parasitic lice.</title>
        <authorList>
            <person name="Xu Y."/>
            <person name="Ma L."/>
            <person name="Liu S."/>
            <person name="Liang Y."/>
            <person name="Liu Q."/>
            <person name="He Z."/>
            <person name="Tian L."/>
            <person name="Duan Y."/>
            <person name="Cai W."/>
            <person name="Li H."/>
            <person name="Song F."/>
        </authorList>
    </citation>
    <scope>NUCLEOTIDE SEQUENCE</scope>
    <source>
        <strain evidence="7">Cailab_2023a</strain>
    </source>
</reference>
<organism evidence="7">
    <name type="scientific">Menopon gallinae</name>
    <name type="common">poultry shaft louse</name>
    <dbReference type="NCBI Taxonomy" id="328185"/>
    <lineage>
        <taxon>Eukaryota</taxon>
        <taxon>Metazoa</taxon>
        <taxon>Ecdysozoa</taxon>
        <taxon>Arthropoda</taxon>
        <taxon>Hexapoda</taxon>
        <taxon>Insecta</taxon>
        <taxon>Pterygota</taxon>
        <taxon>Neoptera</taxon>
        <taxon>Paraneoptera</taxon>
        <taxon>Psocodea</taxon>
        <taxon>Troctomorpha</taxon>
        <taxon>Phthiraptera</taxon>
        <taxon>Amblycera</taxon>
        <taxon>Menoponidae</taxon>
        <taxon>Menopon</taxon>
    </lineage>
</organism>
<dbReference type="Gene3D" id="3.40.1790.10">
    <property type="entry name" value="Indigoidine synthase domain"/>
    <property type="match status" value="1"/>
</dbReference>
<keyword evidence="1" id="KW-0479">Metal-binding</keyword>
<dbReference type="PANTHER" id="PTHR42909">
    <property type="entry name" value="ZGC:136858"/>
    <property type="match status" value="1"/>
</dbReference>
<keyword evidence="6" id="KW-0472">Membrane</keyword>
<name>A0AAW2IHW6_9NEOP</name>
<evidence type="ECO:0000256" key="4">
    <source>
        <dbReference type="ARBA" id="ARBA00023239"/>
    </source>
</evidence>
<gene>
    <name evidence="7" type="ORF">PYX00_002304</name>
</gene>
<dbReference type="EMBL" id="JARGDH010000001">
    <property type="protein sequence ID" value="KAL0281268.1"/>
    <property type="molecule type" value="Genomic_DNA"/>
</dbReference>
<keyword evidence="5" id="KW-0326">Glycosidase</keyword>
<dbReference type="InterPro" id="IPR007342">
    <property type="entry name" value="PsuG"/>
</dbReference>
<evidence type="ECO:0000313" key="7">
    <source>
        <dbReference type="EMBL" id="KAL0281268.1"/>
    </source>
</evidence>
<dbReference type="GO" id="GO:0005737">
    <property type="term" value="C:cytoplasm"/>
    <property type="evidence" value="ECO:0007669"/>
    <property type="project" value="TreeGrafter"/>
</dbReference>
<dbReference type="InterPro" id="IPR022830">
    <property type="entry name" value="Indigdn_synthA-like"/>
</dbReference>
<dbReference type="PANTHER" id="PTHR42909:SF1">
    <property type="entry name" value="CARBOHYDRATE KINASE PFKB DOMAIN-CONTAINING PROTEIN"/>
    <property type="match status" value="1"/>
</dbReference>
<dbReference type="HAMAP" id="MF_01876">
    <property type="entry name" value="PsiMP_glycosidase"/>
    <property type="match status" value="1"/>
</dbReference>
<keyword evidence="6" id="KW-1133">Transmembrane helix</keyword>
<evidence type="ECO:0000256" key="6">
    <source>
        <dbReference type="SAM" id="Phobius"/>
    </source>
</evidence>
<keyword evidence="4" id="KW-0456">Lyase</keyword>
<comment type="caution">
    <text evidence="7">The sequence shown here is derived from an EMBL/GenBank/DDBJ whole genome shotgun (WGS) entry which is preliminary data.</text>
</comment>
<protein>
    <recommendedName>
        <fullName evidence="8">Pseudouridine-5'-phosphate glycosidase</fullName>
    </recommendedName>
</protein>
<evidence type="ECO:0000256" key="1">
    <source>
        <dbReference type="ARBA" id="ARBA00022723"/>
    </source>
</evidence>
<dbReference type="AlphaFoldDB" id="A0AAW2IHW6"/>
<keyword evidence="2" id="KW-0378">Hydrolase</keyword>
<evidence type="ECO:0000256" key="2">
    <source>
        <dbReference type="ARBA" id="ARBA00022801"/>
    </source>
</evidence>
<proteinExistence type="inferred from homology"/>
<dbReference type="GO" id="GO:0046872">
    <property type="term" value="F:metal ion binding"/>
    <property type="evidence" value="ECO:0007669"/>
    <property type="project" value="UniProtKB-KW"/>
</dbReference>
<evidence type="ECO:0000256" key="3">
    <source>
        <dbReference type="ARBA" id="ARBA00023211"/>
    </source>
</evidence>
<dbReference type="GO" id="GO:0016798">
    <property type="term" value="F:hydrolase activity, acting on glycosyl bonds"/>
    <property type="evidence" value="ECO:0007669"/>
    <property type="project" value="UniProtKB-KW"/>
</dbReference>
<evidence type="ECO:0008006" key="8">
    <source>
        <dbReference type="Google" id="ProtNLM"/>
    </source>
</evidence>
<sequence>MSRKPVVALESTIITHGMKYPHNLATAIAVENIIRQEGATPATIAVIDGRIKIGLCLEDLEVLSSKQDNCYKISRRDIPFIISQKLTGGTTVSGTMVIAHRAGIPVFVTGGVGGVHRNGESTMDISADLTELGRTPVAVISSGVKSILDIARTLEYLETQGVAVAAYGTTNNFPAFYTRNSGYTVPYCLNSPKEAAEFIRAIFDVQLNSGALIAVPIPEEHSFDANEIERAIAGGIEESNRRNIRGKDITPFLLEHVSQATKGESLKSNIALIKNNALIGARISVELSKLQVSRSAGIDVFSFLLTIFIFQVVVVGGSNLDYVIKVRDSEIKVGCFHLIFFNVLQQS</sequence>
<dbReference type="SUPFAM" id="SSF110581">
    <property type="entry name" value="Indigoidine synthase A-like"/>
    <property type="match status" value="1"/>
</dbReference>